<accession>A0ABS6GRK4</accession>
<keyword evidence="8" id="KW-0234">DNA repair</keyword>
<sequence length="361" mass="41619">MNNTSTTYIPESFDKHSFQQDLINWYQSIRRELPWRENQDPYRIWVSEIMLQQTRVDTVIPYFNQFMERFPTVKDLANADEQDVLKAWEGLGYYSRARNLHTAVKEVVATYDGQIPSESSELKKLKGIGPYTLGAIMSIAFDEPIPAVDGNVMRVMSRIFEMYDNIADQKSKKKFEQVVEAVISKEDPSSFNQGLMELGALICSPKKPKCNECPVSYYCTAFSKGIQEELPVKTKAKKQRTIAYFAMVIEADGQYLIQKRPAQGLLANLWQFPLVEQAEFPKDEAIHYIELEYGLNLEMIHEGKQVKHVFSHVIWVVYPIFCRVSDGDISTDHGQFVTLEDMDQYPLSKVQHKIKQQIATT</sequence>
<evidence type="ECO:0000256" key="6">
    <source>
        <dbReference type="ARBA" id="ARBA00023004"/>
    </source>
</evidence>
<evidence type="ECO:0000256" key="5">
    <source>
        <dbReference type="ARBA" id="ARBA00022801"/>
    </source>
</evidence>
<keyword evidence="9" id="KW-0326">Glycosidase</keyword>
<dbReference type="SMART" id="SM00525">
    <property type="entry name" value="FES"/>
    <property type="match status" value="1"/>
</dbReference>
<evidence type="ECO:0000256" key="9">
    <source>
        <dbReference type="ARBA" id="ARBA00023295"/>
    </source>
</evidence>
<dbReference type="CDD" id="cd03431">
    <property type="entry name" value="NUDIX_DNA_Glycosylase_C-MutY"/>
    <property type="match status" value="1"/>
</dbReference>
<keyword evidence="12" id="KW-1185">Reference proteome</keyword>
<protein>
    <submittedName>
        <fullName evidence="11">A/G-specific adenine glycosylase</fullName>
    </submittedName>
</protein>
<keyword evidence="5" id="KW-0378">Hydrolase</keyword>
<evidence type="ECO:0000259" key="10">
    <source>
        <dbReference type="SMART" id="SM00478"/>
    </source>
</evidence>
<organism evidence="11 12">
    <name type="scientific">Allobacillus halotolerans</name>
    <dbReference type="NCBI Taxonomy" id="570278"/>
    <lineage>
        <taxon>Bacteria</taxon>
        <taxon>Bacillati</taxon>
        <taxon>Bacillota</taxon>
        <taxon>Bacilli</taxon>
        <taxon>Bacillales</taxon>
        <taxon>Bacillaceae</taxon>
        <taxon>Allobacillus</taxon>
    </lineage>
</organism>
<evidence type="ECO:0000256" key="2">
    <source>
        <dbReference type="ARBA" id="ARBA00008343"/>
    </source>
</evidence>
<name>A0ABS6GRK4_9BACI</name>
<dbReference type="RefSeq" id="WP_216687666.1">
    <property type="nucleotide sequence ID" value="NZ_CAUPKR010000029.1"/>
</dbReference>
<dbReference type="InterPro" id="IPR005760">
    <property type="entry name" value="A/G_AdeGlyc_MutY"/>
</dbReference>
<keyword evidence="4" id="KW-0227">DNA damage</keyword>
<dbReference type="PANTHER" id="PTHR42944">
    <property type="entry name" value="ADENINE DNA GLYCOSYLASE"/>
    <property type="match status" value="1"/>
</dbReference>
<proteinExistence type="inferred from homology"/>
<reference evidence="11 12" key="1">
    <citation type="journal article" date="2011" name="Int. J. Syst. Evol. Microbiol.">
        <title>Allobacillus halotolerans gen. nov., sp. nov. isolated from shrimp paste.</title>
        <authorList>
            <person name="Sheu S.Y."/>
            <person name="Arun A.B."/>
            <person name="Jiang S.R."/>
            <person name="Young C.C."/>
            <person name="Chen W.M."/>
        </authorList>
    </citation>
    <scope>NUCLEOTIDE SEQUENCE [LARGE SCALE GENOMIC DNA]</scope>
    <source>
        <strain evidence="11 12">LMG 24826</strain>
    </source>
</reference>
<evidence type="ECO:0000313" key="11">
    <source>
        <dbReference type="EMBL" id="MBU6081573.1"/>
    </source>
</evidence>
<dbReference type="InterPro" id="IPR003265">
    <property type="entry name" value="HhH-GPD_domain"/>
</dbReference>
<gene>
    <name evidence="11" type="primary">mutY</name>
    <name evidence="11" type="ORF">KQ486_11170</name>
</gene>
<comment type="similarity">
    <text evidence="2">Belongs to the Nth/MutY family.</text>
</comment>
<dbReference type="Proteomes" id="UP000812672">
    <property type="component" value="Unassembled WGS sequence"/>
</dbReference>
<dbReference type="CDD" id="cd00056">
    <property type="entry name" value="ENDO3c"/>
    <property type="match status" value="1"/>
</dbReference>
<keyword evidence="7" id="KW-0411">Iron-sulfur</keyword>
<evidence type="ECO:0000256" key="4">
    <source>
        <dbReference type="ARBA" id="ARBA00022763"/>
    </source>
</evidence>
<dbReference type="SMART" id="SM00478">
    <property type="entry name" value="ENDO3c"/>
    <property type="match status" value="1"/>
</dbReference>
<dbReference type="PROSITE" id="PS00764">
    <property type="entry name" value="ENDONUCLEASE_III_1"/>
    <property type="match status" value="1"/>
</dbReference>
<keyword evidence="6" id="KW-0408">Iron</keyword>
<dbReference type="EMBL" id="JAHLZF010000018">
    <property type="protein sequence ID" value="MBU6081573.1"/>
    <property type="molecule type" value="Genomic_DNA"/>
</dbReference>
<keyword evidence="3" id="KW-0479">Metal-binding</keyword>
<feature type="domain" description="HhH-GPD" evidence="10">
    <location>
        <begin position="50"/>
        <end position="201"/>
    </location>
</feature>
<dbReference type="InterPro" id="IPR003651">
    <property type="entry name" value="Endonuclease3_FeS-loop_motif"/>
</dbReference>
<dbReference type="PANTHER" id="PTHR42944:SF1">
    <property type="entry name" value="ADENINE DNA GLYCOSYLASE"/>
    <property type="match status" value="1"/>
</dbReference>
<evidence type="ECO:0000256" key="1">
    <source>
        <dbReference type="ARBA" id="ARBA00001966"/>
    </source>
</evidence>
<dbReference type="NCBIfam" id="TIGR01084">
    <property type="entry name" value="mutY"/>
    <property type="match status" value="1"/>
</dbReference>
<dbReference type="InterPro" id="IPR044298">
    <property type="entry name" value="MIG/MutY"/>
</dbReference>
<dbReference type="Pfam" id="PF14815">
    <property type="entry name" value="NUDIX_4"/>
    <property type="match status" value="1"/>
</dbReference>
<dbReference type="InterPro" id="IPR004035">
    <property type="entry name" value="Endouclease-III_FeS-bd_BS"/>
</dbReference>
<evidence type="ECO:0000256" key="7">
    <source>
        <dbReference type="ARBA" id="ARBA00023014"/>
    </source>
</evidence>
<comment type="caution">
    <text evidence="11">The sequence shown here is derived from an EMBL/GenBank/DDBJ whole genome shotgun (WGS) entry which is preliminary data.</text>
</comment>
<comment type="cofactor">
    <cofactor evidence="1">
        <name>[4Fe-4S] cluster</name>
        <dbReference type="ChEBI" id="CHEBI:49883"/>
    </cofactor>
</comment>
<evidence type="ECO:0000313" key="12">
    <source>
        <dbReference type="Proteomes" id="UP000812672"/>
    </source>
</evidence>
<dbReference type="Pfam" id="PF00730">
    <property type="entry name" value="HhH-GPD"/>
    <property type="match status" value="1"/>
</dbReference>
<dbReference type="InterPro" id="IPR029119">
    <property type="entry name" value="MutY_C"/>
</dbReference>
<evidence type="ECO:0000256" key="3">
    <source>
        <dbReference type="ARBA" id="ARBA00022723"/>
    </source>
</evidence>
<evidence type="ECO:0000256" key="8">
    <source>
        <dbReference type="ARBA" id="ARBA00023204"/>
    </source>
</evidence>